<evidence type="ECO:0000256" key="6">
    <source>
        <dbReference type="ARBA" id="ARBA00023136"/>
    </source>
</evidence>
<keyword evidence="10" id="KW-0645">Protease</keyword>
<dbReference type="GO" id="GO:0004252">
    <property type="term" value="F:serine-type endopeptidase activity"/>
    <property type="evidence" value="ECO:0007669"/>
    <property type="project" value="InterPro"/>
</dbReference>
<reference evidence="10 11" key="1">
    <citation type="submission" date="2018-12" db="EMBL/GenBank/DDBJ databases">
        <title>Complete genome of Nonlabens sp. MJ115.</title>
        <authorList>
            <person name="Choi H.S."/>
            <person name="Jung J."/>
        </authorList>
    </citation>
    <scope>NUCLEOTIDE SEQUENCE [LARGE SCALE GENOMIC DNA]</scope>
    <source>
        <strain evidence="10 11">MJ115</strain>
    </source>
</reference>
<keyword evidence="11" id="KW-1185">Reference proteome</keyword>
<accession>A0A3S9MXW3</accession>
<evidence type="ECO:0000259" key="8">
    <source>
        <dbReference type="Pfam" id="PF01694"/>
    </source>
</evidence>
<dbReference type="Pfam" id="PF20216">
    <property type="entry name" value="DUF6576"/>
    <property type="match status" value="1"/>
</dbReference>
<proteinExistence type="inferred from homology"/>
<keyword evidence="4" id="KW-0378">Hydrolase</keyword>
<dbReference type="InterPro" id="IPR035952">
    <property type="entry name" value="Rhomboid-like_sf"/>
</dbReference>
<evidence type="ECO:0000256" key="7">
    <source>
        <dbReference type="SAM" id="Phobius"/>
    </source>
</evidence>
<organism evidence="10 11">
    <name type="scientific">Nonlabens ponticola</name>
    <dbReference type="NCBI Taxonomy" id="2496866"/>
    <lineage>
        <taxon>Bacteria</taxon>
        <taxon>Pseudomonadati</taxon>
        <taxon>Bacteroidota</taxon>
        <taxon>Flavobacteriia</taxon>
        <taxon>Flavobacteriales</taxon>
        <taxon>Flavobacteriaceae</taxon>
        <taxon>Nonlabens</taxon>
    </lineage>
</organism>
<keyword evidence="3 7" id="KW-0812">Transmembrane</keyword>
<dbReference type="GO" id="GO:0016020">
    <property type="term" value="C:membrane"/>
    <property type="evidence" value="ECO:0007669"/>
    <property type="project" value="UniProtKB-SubCell"/>
</dbReference>
<feature type="transmembrane region" description="Helical" evidence="7">
    <location>
        <begin position="126"/>
        <end position="146"/>
    </location>
</feature>
<dbReference type="InterPro" id="IPR050925">
    <property type="entry name" value="Rhomboid_protease_S54"/>
</dbReference>
<dbReference type="GO" id="GO:0006508">
    <property type="term" value="P:proteolysis"/>
    <property type="evidence" value="ECO:0007669"/>
    <property type="project" value="UniProtKB-KW"/>
</dbReference>
<feature type="domain" description="DUF6576" evidence="9">
    <location>
        <begin position="253"/>
        <end position="281"/>
    </location>
</feature>
<dbReference type="Pfam" id="PF01694">
    <property type="entry name" value="Rhomboid"/>
    <property type="match status" value="1"/>
</dbReference>
<sequence>MDFIDSVKLKYKQLDVLGQLIATVVVVNLVIYLASLLYQPIWSWFALPAGFIEPLLQPWAFITYGFLHGGIFHLLINMYILYIMGQFLLNLFTGKQLLSLFWAGVLAGGLAFTAVSAIFTEFLFNTQLVGASAGVFAVVFFVCTYMPDHEIRLFFVLNVKLKYLALVFLGFDLIAIFTGVNAGGSIAHLGGAALGYYAATRMKDGIDVLTGVSAAGDWLGNLFKSSGKPAKKSKMKTVYKSANKKKAAGNPKDQQARIDAILDKISASGYDSLSRAEKDFLFKAGKE</sequence>
<dbReference type="Gene3D" id="1.20.1540.10">
    <property type="entry name" value="Rhomboid-like"/>
    <property type="match status" value="1"/>
</dbReference>
<dbReference type="PANTHER" id="PTHR43731">
    <property type="entry name" value="RHOMBOID PROTEASE"/>
    <property type="match status" value="1"/>
</dbReference>
<dbReference type="EMBL" id="CP034549">
    <property type="protein sequence ID" value="AZQ43972.1"/>
    <property type="molecule type" value="Genomic_DNA"/>
</dbReference>
<evidence type="ECO:0000256" key="3">
    <source>
        <dbReference type="ARBA" id="ARBA00022692"/>
    </source>
</evidence>
<evidence type="ECO:0000259" key="9">
    <source>
        <dbReference type="Pfam" id="PF20216"/>
    </source>
</evidence>
<dbReference type="OrthoDB" id="680602at2"/>
<protein>
    <submittedName>
        <fullName evidence="10">Rhomboid family intramembrane serine protease</fullName>
    </submittedName>
</protein>
<evidence type="ECO:0000313" key="11">
    <source>
        <dbReference type="Proteomes" id="UP000279600"/>
    </source>
</evidence>
<feature type="transmembrane region" description="Helical" evidence="7">
    <location>
        <begin position="61"/>
        <end position="85"/>
    </location>
</feature>
<evidence type="ECO:0000256" key="4">
    <source>
        <dbReference type="ARBA" id="ARBA00022801"/>
    </source>
</evidence>
<evidence type="ECO:0000313" key="10">
    <source>
        <dbReference type="EMBL" id="AZQ43972.1"/>
    </source>
</evidence>
<evidence type="ECO:0000256" key="1">
    <source>
        <dbReference type="ARBA" id="ARBA00004141"/>
    </source>
</evidence>
<gene>
    <name evidence="10" type="ORF">EJ995_06895</name>
</gene>
<feature type="domain" description="Peptidase S54 rhomboid" evidence="8">
    <location>
        <begin position="57"/>
        <end position="200"/>
    </location>
</feature>
<feature type="transmembrane region" description="Helical" evidence="7">
    <location>
        <begin position="20"/>
        <end position="41"/>
    </location>
</feature>
<dbReference type="AlphaFoldDB" id="A0A3S9MXW3"/>
<name>A0A3S9MXW3_9FLAO</name>
<dbReference type="InterPro" id="IPR022764">
    <property type="entry name" value="Peptidase_S54_rhomboid_dom"/>
</dbReference>
<dbReference type="Proteomes" id="UP000279600">
    <property type="component" value="Chromosome"/>
</dbReference>
<dbReference type="RefSeq" id="WP_126446949.1">
    <property type="nucleotide sequence ID" value="NZ_CP034549.1"/>
</dbReference>
<evidence type="ECO:0000256" key="2">
    <source>
        <dbReference type="ARBA" id="ARBA00009045"/>
    </source>
</evidence>
<evidence type="ECO:0000256" key="5">
    <source>
        <dbReference type="ARBA" id="ARBA00022989"/>
    </source>
</evidence>
<keyword evidence="5 7" id="KW-1133">Transmembrane helix</keyword>
<dbReference type="InterPro" id="IPR046483">
    <property type="entry name" value="DUF6576"/>
</dbReference>
<dbReference type="PANTHER" id="PTHR43731:SF14">
    <property type="entry name" value="PRESENILIN-ASSOCIATED RHOMBOID-LIKE PROTEIN, MITOCHONDRIAL"/>
    <property type="match status" value="1"/>
</dbReference>
<keyword evidence="6 7" id="KW-0472">Membrane</keyword>
<dbReference type="SUPFAM" id="SSF144091">
    <property type="entry name" value="Rhomboid-like"/>
    <property type="match status" value="1"/>
</dbReference>
<dbReference type="KEGG" id="noj:EJ995_06895"/>
<feature type="transmembrane region" description="Helical" evidence="7">
    <location>
        <begin position="97"/>
        <end position="120"/>
    </location>
</feature>
<comment type="similarity">
    <text evidence="2">Belongs to the peptidase S54 family.</text>
</comment>
<feature type="transmembrane region" description="Helical" evidence="7">
    <location>
        <begin position="153"/>
        <end position="176"/>
    </location>
</feature>
<comment type="subcellular location">
    <subcellularLocation>
        <location evidence="1">Membrane</location>
        <topology evidence="1">Multi-pass membrane protein</topology>
    </subcellularLocation>
</comment>